<dbReference type="InterPro" id="IPR010281">
    <property type="entry name" value="DUF885"/>
</dbReference>
<dbReference type="PANTHER" id="PTHR33361">
    <property type="entry name" value="GLR0591 PROTEIN"/>
    <property type="match status" value="1"/>
</dbReference>
<accession>A0A6C0LJ41</accession>
<dbReference type="EMBL" id="MN740490">
    <property type="protein sequence ID" value="QHU29574.1"/>
    <property type="molecule type" value="Genomic_DNA"/>
</dbReference>
<dbReference type="PANTHER" id="PTHR33361:SF2">
    <property type="entry name" value="DUF885 DOMAIN-CONTAINING PROTEIN"/>
    <property type="match status" value="1"/>
</dbReference>
<reference evidence="1" key="1">
    <citation type="journal article" date="2020" name="Nature">
        <title>Giant virus diversity and host interactions through global metagenomics.</title>
        <authorList>
            <person name="Schulz F."/>
            <person name="Roux S."/>
            <person name="Paez-Espino D."/>
            <person name="Jungbluth S."/>
            <person name="Walsh D.A."/>
            <person name="Denef V.J."/>
            <person name="McMahon K.D."/>
            <person name="Konstantinidis K.T."/>
            <person name="Eloe-Fadrosh E.A."/>
            <person name="Kyrpides N.C."/>
            <person name="Woyke T."/>
        </authorList>
    </citation>
    <scope>NUCLEOTIDE SEQUENCE</scope>
    <source>
        <strain evidence="1">GVMAG-M-3300027804-48</strain>
    </source>
</reference>
<protein>
    <submittedName>
        <fullName evidence="1">Uncharacterized protein</fullName>
    </submittedName>
</protein>
<evidence type="ECO:0000313" key="1">
    <source>
        <dbReference type="EMBL" id="QHU29574.1"/>
    </source>
</evidence>
<dbReference type="Pfam" id="PF05960">
    <property type="entry name" value="DUF885"/>
    <property type="match status" value="1"/>
</dbReference>
<name>A0A6C0LJ41_9ZZZZ</name>
<dbReference type="AlphaFoldDB" id="A0A6C0LJ41"/>
<sequence length="448" mass="54057">MLNYEDYFNELLKMNSQMFFMIKKPKVFKHYTNELSDDYLTNLNQLTVKYAKTKDLELKRLIKHTKQLFKLKSYLYMPITSYENEIIIFNNENSSIYPKKYTQQRQTDFHIYVKTIIERLKEGLTKKISIPYIIVKKLIIEFKELKDYNYLYKYLKNEYLAKSIKKIGLCNLPNGKKIYKLLVKNCVDKTPEYVHNQGLSLLSSIKKSKSRDEYYKTREEFFEDCVKLASIIYNEFIDKYFYYKPDKPFKIVKVVEALETSFPLAFYTHLDDAIFINLRYYKECTKKSLHSLLLHECMHQYHYRFMHYHKLKDYQIYGYDNLAMVEGFAHYMEIYNDPEEINNDYYTILRILRLVADTGVNYYNWSYKKTFNFMKKYLPKNTDDIISEIDRYICIPGQALCYTIGKMEIIKLRDAYLKKNKDKTIKDFHHELLINGTCSISTIKKLIL</sequence>
<proteinExistence type="predicted"/>
<organism evidence="1">
    <name type="scientific">viral metagenome</name>
    <dbReference type="NCBI Taxonomy" id="1070528"/>
    <lineage>
        <taxon>unclassified sequences</taxon>
        <taxon>metagenomes</taxon>
        <taxon>organismal metagenomes</taxon>
    </lineage>
</organism>